<protein>
    <submittedName>
        <fullName evidence="1">Uncharacterized protein</fullName>
    </submittedName>
</protein>
<accession>A0ABN8D503</accession>
<gene>
    <name evidence="1" type="ORF">PBS001_LOCUS6729</name>
</gene>
<dbReference type="Proteomes" id="UP001158986">
    <property type="component" value="Unassembled WGS sequence"/>
</dbReference>
<reference evidence="1 2" key="1">
    <citation type="submission" date="2021-11" db="EMBL/GenBank/DDBJ databases">
        <authorList>
            <person name="Islam A."/>
            <person name="Islam S."/>
            <person name="Flora M.S."/>
            <person name="Rahman M."/>
            <person name="Ziaur R.M."/>
            <person name="Epstein J.H."/>
            <person name="Hassan M."/>
            <person name="Klassen M."/>
            <person name="Woodard K."/>
            <person name="Webb A."/>
            <person name="Webby R.J."/>
            <person name="El Zowalaty M.E."/>
        </authorList>
    </citation>
    <scope>NUCLEOTIDE SEQUENCE [LARGE SCALE GENOMIC DNA]</scope>
    <source>
        <strain evidence="1">Pbs1</strain>
    </source>
</reference>
<dbReference type="EMBL" id="CAKLCB010000340">
    <property type="protein sequence ID" value="CAH0520237.1"/>
    <property type="molecule type" value="Genomic_DNA"/>
</dbReference>
<organism evidence="1 2">
    <name type="scientific">Peronospora belbahrii</name>
    <dbReference type="NCBI Taxonomy" id="622444"/>
    <lineage>
        <taxon>Eukaryota</taxon>
        <taxon>Sar</taxon>
        <taxon>Stramenopiles</taxon>
        <taxon>Oomycota</taxon>
        <taxon>Peronosporomycetes</taxon>
        <taxon>Peronosporales</taxon>
        <taxon>Peronosporaceae</taxon>
        <taxon>Peronospora</taxon>
    </lineage>
</organism>
<sequence length="237" mass="26860">MPTTPACTETLSSDAVDAGANSNYRTVDVIKYADNDNAKRQKPNTESRLRFHTVAFSPTKNMFFQEATMSSASAPVTLYISPVAPSACLLFPYKRKQMTWKQTSLADMPPLLMGELERDALQYLDKMMDRNQQQHGFQVMLMRYLCTKFRPAFYRPTVMLGHSGLRRPKDAISRLLICQDKRNIQCFVQILEIGAKVSRCTHVSKKTTSALPSFVLLDLLSLRSFHDLYSPWCAGDS</sequence>
<keyword evidence="2" id="KW-1185">Reference proteome</keyword>
<proteinExistence type="predicted"/>
<evidence type="ECO:0000313" key="1">
    <source>
        <dbReference type="EMBL" id="CAH0520237.1"/>
    </source>
</evidence>
<evidence type="ECO:0000313" key="2">
    <source>
        <dbReference type="Proteomes" id="UP001158986"/>
    </source>
</evidence>
<name>A0ABN8D503_9STRA</name>
<comment type="caution">
    <text evidence="1">The sequence shown here is derived from an EMBL/GenBank/DDBJ whole genome shotgun (WGS) entry which is preliminary data.</text>
</comment>